<sequence length="120" mass="13564">MEEHLENATVFKGTSKTVQNELLDCMLSVNQLVLVLRHTDDRNTVQERFFEFIPLKSANAESIATALSERLSGILPEQKGKLICQVYDGASVMRGAISGVERRIQDEYPNAHYIHCYAHN</sequence>
<proteinExistence type="predicted"/>
<gene>
    <name evidence="1" type="ORF">N1851_031417</name>
</gene>
<reference evidence="1" key="1">
    <citation type="journal article" date="2023" name="Front. Mar. Sci.">
        <title>A new Merluccius polli reference genome to investigate the effects of global change in West African waters.</title>
        <authorList>
            <person name="Mateo J.L."/>
            <person name="Blanco-Fernandez C."/>
            <person name="Garcia-Vazquez E."/>
            <person name="Machado-Schiaffino G."/>
        </authorList>
    </citation>
    <scope>NUCLEOTIDE SEQUENCE</scope>
    <source>
        <strain evidence="1">C29</strain>
        <tissue evidence="1">Fin</tissue>
    </source>
</reference>
<name>A0AA47M3W1_MERPO</name>
<dbReference type="PANTHER" id="PTHR45749:SF28">
    <property type="entry name" value="ZINC FINGER MYM-TYPE PROTEIN 1-LIKE-RELATED"/>
    <property type="match status" value="1"/>
</dbReference>
<protein>
    <recommendedName>
        <fullName evidence="3">DUF4371 domain-containing protein</fullName>
    </recommendedName>
</protein>
<comment type="caution">
    <text evidence="1">The sequence shown here is derived from an EMBL/GenBank/DDBJ whole genome shotgun (WGS) entry which is preliminary data.</text>
</comment>
<dbReference type="Proteomes" id="UP001174136">
    <property type="component" value="Unassembled WGS sequence"/>
</dbReference>
<evidence type="ECO:0000313" key="2">
    <source>
        <dbReference type="Proteomes" id="UP001174136"/>
    </source>
</evidence>
<dbReference type="EMBL" id="JAOPHQ010006007">
    <property type="protein sequence ID" value="KAK0133198.1"/>
    <property type="molecule type" value="Genomic_DNA"/>
</dbReference>
<accession>A0AA47M3W1</accession>
<organism evidence="1 2">
    <name type="scientific">Merluccius polli</name>
    <name type="common">Benguela hake</name>
    <name type="synonym">Merluccius cadenati</name>
    <dbReference type="NCBI Taxonomy" id="89951"/>
    <lineage>
        <taxon>Eukaryota</taxon>
        <taxon>Metazoa</taxon>
        <taxon>Chordata</taxon>
        <taxon>Craniata</taxon>
        <taxon>Vertebrata</taxon>
        <taxon>Euteleostomi</taxon>
        <taxon>Actinopterygii</taxon>
        <taxon>Neopterygii</taxon>
        <taxon>Teleostei</taxon>
        <taxon>Neoteleostei</taxon>
        <taxon>Acanthomorphata</taxon>
        <taxon>Zeiogadaria</taxon>
        <taxon>Gadariae</taxon>
        <taxon>Gadiformes</taxon>
        <taxon>Gadoidei</taxon>
        <taxon>Merlucciidae</taxon>
        <taxon>Merluccius</taxon>
    </lineage>
</organism>
<evidence type="ECO:0008006" key="3">
    <source>
        <dbReference type="Google" id="ProtNLM"/>
    </source>
</evidence>
<dbReference type="AlphaFoldDB" id="A0AA47M3W1"/>
<keyword evidence="2" id="KW-1185">Reference proteome</keyword>
<dbReference type="PANTHER" id="PTHR45749">
    <property type="match status" value="1"/>
</dbReference>
<evidence type="ECO:0000313" key="1">
    <source>
        <dbReference type="EMBL" id="KAK0133198.1"/>
    </source>
</evidence>